<proteinExistence type="inferred from homology"/>
<dbReference type="Pfam" id="PF13450">
    <property type="entry name" value="NAD_binding_8"/>
    <property type="match status" value="1"/>
</dbReference>
<evidence type="ECO:0000256" key="7">
    <source>
        <dbReference type="ARBA" id="ARBA00023002"/>
    </source>
</evidence>
<dbReference type="InterPro" id="IPR001155">
    <property type="entry name" value="OxRdtase_FMN_N"/>
</dbReference>
<keyword evidence="13" id="KW-1185">Reference proteome</keyword>
<evidence type="ECO:0000313" key="13">
    <source>
        <dbReference type="Proteomes" id="UP001304125"/>
    </source>
</evidence>
<dbReference type="InterPro" id="IPR013785">
    <property type="entry name" value="Aldolase_TIM"/>
</dbReference>
<feature type="domain" description="NADH:flavin oxidoreductase/NADH oxidase N-terminal" evidence="10">
    <location>
        <begin position="2"/>
        <end position="331"/>
    </location>
</feature>
<keyword evidence="7" id="KW-0560">Oxidoreductase</keyword>
<dbReference type="Pfam" id="PF00724">
    <property type="entry name" value="Oxidored_FMN"/>
    <property type="match status" value="1"/>
</dbReference>
<dbReference type="InterPro" id="IPR036188">
    <property type="entry name" value="FAD/NAD-bd_sf"/>
</dbReference>
<dbReference type="InterPro" id="IPR051793">
    <property type="entry name" value="NADH:flavin_oxidoreductase"/>
</dbReference>
<dbReference type="PANTHER" id="PTHR42917">
    <property type="entry name" value="2,4-DIENOYL-COA REDUCTASE"/>
    <property type="match status" value="1"/>
</dbReference>
<dbReference type="SUPFAM" id="SSF51905">
    <property type="entry name" value="FAD/NAD(P)-binding domain"/>
    <property type="match status" value="1"/>
</dbReference>
<comment type="cofactor">
    <cofactor evidence="1">
        <name>FMN</name>
        <dbReference type="ChEBI" id="CHEBI:58210"/>
    </cofactor>
</comment>
<evidence type="ECO:0000259" key="11">
    <source>
        <dbReference type="Pfam" id="PF07992"/>
    </source>
</evidence>
<dbReference type="EMBL" id="CP134879">
    <property type="protein sequence ID" value="WNM24998.1"/>
    <property type="molecule type" value="Genomic_DNA"/>
</dbReference>
<dbReference type="PRINTS" id="PR00469">
    <property type="entry name" value="PNDRDTASEII"/>
</dbReference>
<evidence type="ECO:0000256" key="1">
    <source>
        <dbReference type="ARBA" id="ARBA00001917"/>
    </source>
</evidence>
<sequence>MKLLEPGAIGSMELKNRVFMAPMGTTTEPDGSFHERSIRYYEERARGGFGLIITGANQVTTEYEQKACNIIGTGRSMEQMKELVNRIHTAGAKLCIQITPGLGRMQLPYAAEVAPLAASAVESYWFPGLMCEPLSVEQIQHLVAKMGEGAAFAKAAGADAVEIHGYGGYLIDQFSSALWNKREDEYGGDLKGRMKFGLDIVKSVREAVGPDFPILYKYTPYHGVPGGRELEEGLEQTRLIQEAGVDGLHVDMGCYEAWYKAIPTVYQPIALQAWLAAEVKKIATVPVLTVGKLNDPAVAEDVLATGKGDFIGLGHGSLAEPNWVNKVAENKAYDITPCIGCNECLFSGFKGGNYVCAVNPTCFAEDMNPIEPVTEPQRALVLGGGPGGMEFAITAAGRGVEVELWEKGPRLGGTLYAAGGPSFKKDVKDYADVMVNRVYRSDVVVKTMKDATAEEILAGGWDKVVLATGARHTMPPIPGIESASVVKANDLLIGRVGYGRKVVVIGAGLVGCEAAAMIAQTADTVTVVEMESTILATVEHCRNNELALAQLLEDSQIEFVTGARVAQITDDGLTYSKDGADTTIDADTVVIAAGYTPNDELLAALEGKVDVSVIGDAVEADSILSAVHGGFQLARTLGTELPLLTAADLAGIDPVAAD</sequence>
<dbReference type="Proteomes" id="UP001304125">
    <property type="component" value="Chromosome"/>
</dbReference>
<evidence type="ECO:0000256" key="2">
    <source>
        <dbReference type="ARBA" id="ARBA00001966"/>
    </source>
</evidence>
<dbReference type="PRINTS" id="PR00368">
    <property type="entry name" value="FADPNR"/>
</dbReference>
<comment type="similarity">
    <text evidence="3">In the N-terminal section; belongs to the NADH:flavin oxidoreductase/NADH oxidase family.</text>
</comment>
<dbReference type="Gene3D" id="3.20.20.70">
    <property type="entry name" value="Aldolase class I"/>
    <property type="match status" value="1"/>
</dbReference>
<keyword evidence="8" id="KW-0408">Iron</keyword>
<keyword evidence="6" id="KW-0479">Metal-binding</keyword>
<evidence type="ECO:0000256" key="4">
    <source>
        <dbReference type="ARBA" id="ARBA00022630"/>
    </source>
</evidence>
<evidence type="ECO:0000256" key="9">
    <source>
        <dbReference type="ARBA" id="ARBA00023014"/>
    </source>
</evidence>
<dbReference type="Gene3D" id="3.50.50.60">
    <property type="entry name" value="FAD/NAD(P)-binding domain"/>
    <property type="match status" value="1"/>
</dbReference>
<dbReference type="GO" id="GO:0016491">
    <property type="term" value="F:oxidoreductase activity"/>
    <property type="evidence" value="ECO:0007669"/>
    <property type="project" value="UniProtKB-KW"/>
</dbReference>
<dbReference type="PANTHER" id="PTHR42917:SF2">
    <property type="entry name" value="2,4-DIENOYL-COA REDUCTASE [(2E)-ENOYL-COA-PRODUCING]"/>
    <property type="match status" value="1"/>
</dbReference>
<evidence type="ECO:0000259" key="10">
    <source>
        <dbReference type="Pfam" id="PF00724"/>
    </source>
</evidence>
<organism evidence="12 13">
    <name type="scientific">Demequina capsici</name>
    <dbReference type="NCBI Taxonomy" id="3075620"/>
    <lineage>
        <taxon>Bacteria</taxon>
        <taxon>Bacillati</taxon>
        <taxon>Actinomycetota</taxon>
        <taxon>Actinomycetes</taxon>
        <taxon>Micrococcales</taxon>
        <taxon>Demequinaceae</taxon>
        <taxon>Demequina</taxon>
    </lineage>
</organism>
<evidence type="ECO:0000256" key="6">
    <source>
        <dbReference type="ARBA" id="ARBA00022723"/>
    </source>
</evidence>
<dbReference type="GO" id="GO:0046872">
    <property type="term" value="F:metal ion binding"/>
    <property type="evidence" value="ECO:0007669"/>
    <property type="project" value="UniProtKB-KW"/>
</dbReference>
<keyword evidence="9" id="KW-0411">Iron-sulfur</keyword>
<evidence type="ECO:0000313" key="12">
    <source>
        <dbReference type="EMBL" id="WNM24998.1"/>
    </source>
</evidence>
<name>A0AA96F883_9MICO</name>
<dbReference type="Gene3D" id="3.40.50.720">
    <property type="entry name" value="NAD(P)-binding Rossmann-like Domain"/>
    <property type="match status" value="1"/>
</dbReference>
<dbReference type="SUPFAM" id="SSF51395">
    <property type="entry name" value="FMN-linked oxidoreductases"/>
    <property type="match status" value="1"/>
</dbReference>
<dbReference type="RefSeq" id="WP_313499609.1">
    <property type="nucleotide sequence ID" value="NZ_CP134879.1"/>
</dbReference>
<evidence type="ECO:0000256" key="8">
    <source>
        <dbReference type="ARBA" id="ARBA00023004"/>
    </source>
</evidence>
<dbReference type="GO" id="GO:0010181">
    <property type="term" value="F:FMN binding"/>
    <property type="evidence" value="ECO:0007669"/>
    <property type="project" value="InterPro"/>
</dbReference>
<evidence type="ECO:0000256" key="3">
    <source>
        <dbReference type="ARBA" id="ARBA00011048"/>
    </source>
</evidence>
<evidence type="ECO:0000256" key="5">
    <source>
        <dbReference type="ARBA" id="ARBA00022643"/>
    </source>
</evidence>
<keyword evidence="4" id="KW-0285">Flavoprotein</keyword>
<feature type="domain" description="FAD/NAD(P)-binding" evidence="11">
    <location>
        <begin position="425"/>
        <end position="606"/>
    </location>
</feature>
<protein>
    <submittedName>
        <fullName evidence="12">FAD-dependent oxidoreductase</fullName>
    </submittedName>
</protein>
<dbReference type="Pfam" id="PF07992">
    <property type="entry name" value="Pyr_redox_2"/>
    <property type="match status" value="1"/>
</dbReference>
<dbReference type="GO" id="GO:0051536">
    <property type="term" value="F:iron-sulfur cluster binding"/>
    <property type="evidence" value="ECO:0007669"/>
    <property type="project" value="UniProtKB-KW"/>
</dbReference>
<dbReference type="AlphaFoldDB" id="A0AA96F883"/>
<accession>A0AA96F883</accession>
<gene>
    <name evidence="12" type="ORF">RN606_02280</name>
</gene>
<reference evidence="12 13" key="1">
    <citation type="submission" date="2023-09" db="EMBL/GenBank/DDBJ databases">
        <title>Demequina sp. a novel bacteria isolated from Capsicum annuum.</title>
        <authorList>
            <person name="Humaira Z."/>
            <person name="Lee J."/>
            <person name="Cho D."/>
        </authorList>
    </citation>
    <scope>NUCLEOTIDE SEQUENCE [LARGE SCALE GENOMIC DNA]</scope>
    <source>
        <strain evidence="12 13">OYTSA14</strain>
    </source>
</reference>
<comment type="cofactor">
    <cofactor evidence="2">
        <name>[4Fe-4S] cluster</name>
        <dbReference type="ChEBI" id="CHEBI:49883"/>
    </cofactor>
</comment>
<dbReference type="InterPro" id="IPR023753">
    <property type="entry name" value="FAD/NAD-binding_dom"/>
</dbReference>
<keyword evidence="5" id="KW-0288">FMN</keyword>